<evidence type="ECO:0000313" key="12">
    <source>
        <dbReference type="Proteomes" id="UP000257136"/>
    </source>
</evidence>
<dbReference type="Proteomes" id="UP000257136">
    <property type="component" value="Unassembled WGS sequence"/>
</dbReference>
<dbReference type="Gene3D" id="2.60.40.1120">
    <property type="entry name" value="Carboxypeptidase-like, regulatory domain"/>
    <property type="match status" value="1"/>
</dbReference>
<comment type="caution">
    <text evidence="11">The sequence shown here is derived from an EMBL/GenBank/DDBJ whole genome shotgun (WGS) entry which is preliminary data.</text>
</comment>
<evidence type="ECO:0000256" key="4">
    <source>
        <dbReference type="ARBA" id="ARBA00022692"/>
    </source>
</evidence>
<dbReference type="Gene3D" id="2.40.170.20">
    <property type="entry name" value="TonB-dependent receptor, beta-barrel domain"/>
    <property type="match status" value="1"/>
</dbReference>
<keyword evidence="6 7" id="KW-0998">Cell outer membrane</keyword>
<sequence length="785" mass="88240">MKTKLLVLFLLCFIGIAQAENAGIISGKIINKTTKQPIPYASIVVKDGVKIVNGIVADDKGEFLIKNLELKKYTLEVEFIGFKKYTSSFELSTSQKNSRIEIALEEDITELQSVDIVKEHSLIEQKTDRKVINVGKDLLSAGATASEILNNIPSVSVDPQTNAVSLRGNSNVRVFVDGKPTTVSASQLLQQIPATSIKQVELITNPSAKYNPEGMSGIINIVLNKNAKIGFNGSANTGVTIGETPKSNSSFDMNYRNGKVNMYGNYGLTNGKHHNHGQIETFDDNGIQENFQKFDFTDDNTSHLAKVGLDFYLNDSNTISVYTTQNINNEKGHSEVIVDFPNLSDPNLPKRINQLFDSKNSNYTQTYNLDYKKNFKKEGHTLEFEGNYSNNDNEENSSFTNPPALNDITNKGENILLNLDYVNPLTETIKLEAGLETRIENTKNNFLKDGAYNSNFNYDRKIYSAYTTIAKQWKKWNAQVGARFEKYTADALFKKVNEADGTFDDDLFTVYPSGFVTYTPTDNDSFNFSVSKRVDRPSIDQVNPIRQWSTPLIDSEGNPNLSPQFTNSVELNYTRKTKIGSITSGVFYRQINDEISRTVFENPNNTERQILSYANIGDNNAYGVELSGNLDFTKWYTANISFDMYNKKTKGYVETDYIEVNVTTFNSRISNTFKANKNLRFQLTGMYRGEDLSLQFLRKPMWRVDAGSSLTVMKGSGTITARVSDLFDSMHFAFDATKPKVQTGEFHWESQTAYLGFNYRFGTGKNKAIQRKTRDKNETQGSGGF</sequence>
<dbReference type="AlphaFoldDB" id="A0A3E0DXM2"/>
<evidence type="ECO:0000256" key="5">
    <source>
        <dbReference type="ARBA" id="ARBA00023136"/>
    </source>
</evidence>
<evidence type="ECO:0000313" key="11">
    <source>
        <dbReference type="EMBL" id="REG90824.1"/>
    </source>
</evidence>
<evidence type="ECO:0000256" key="7">
    <source>
        <dbReference type="PROSITE-ProRule" id="PRU01360"/>
    </source>
</evidence>
<dbReference type="InterPro" id="IPR008969">
    <property type="entry name" value="CarboxyPept-like_regulatory"/>
</dbReference>
<comment type="similarity">
    <text evidence="7">Belongs to the TonB-dependent receptor family.</text>
</comment>
<evidence type="ECO:0000256" key="8">
    <source>
        <dbReference type="SAM" id="MobiDB-lite"/>
    </source>
</evidence>
<accession>A0A3E0DXM2</accession>
<dbReference type="PANTHER" id="PTHR40980">
    <property type="entry name" value="PLUG DOMAIN-CONTAINING PROTEIN"/>
    <property type="match status" value="1"/>
</dbReference>
<evidence type="ECO:0000256" key="6">
    <source>
        <dbReference type="ARBA" id="ARBA00023237"/>
    </source>
</evidence>
<dbReference type="InterPro" id="IPR039426">
    <property type="entry name" value="TonB-dep_rcpt-like"/>
</dbReference>
<comment type="subcellular location">
    <subcellularLocation>
        <location evidence="1 7">Cell outer membrane</location>
        <topology evidence="1 7">Multi-pass membrane protein</topology>
    </subcellularLocation>
</comment>
<feature type="region of interest" description="Disordered" evidence="8">
    <location>
        <begin position="384"/>
        <end position="403"/>
    </location>
</feature>
<reference evidence="11 12" key="1">
    <citation type="submission" date="2018-08" db="EMBL/GenBank/DDBJ databases">
        <title>Genomic Encyclopedia of Archaeal and Bacterial Type Strains, Phase II (KMG-II): from individual species to whole genera.</title>
        <authorList>
            <person name="Goeker M."/>
        </authorList>
    </citation>
    <scope>NUCLEOTIDE SEQUENCE [LARGE SCALE GENOMIC DNA]</scope>
    <source>
        <strain evidence="11 12">DSM 100880</strain>
    </source>
</reference>
<dbReference type="SUPFAM" id="SSF49464">
    <property type="entry name" value="Carboxypeptidase regulatory domain-like"/>
    <property type="match status" value="1"/>
</dbReference>
<dbReference type="Pfam" id="PF14905">
    <property type="entry name" value="OMP_b-brl_3"/>
    <property type="match status" value="1"/>
</dbReference>
<dbReference type="RefSeq" id="WP_115815109.1">
    <property type="nucleotide sequence ID" value="NZ_QUNI01000018.1"/>
</dbReference>
<evidence type="ECO:0000256" key="2">
    <source>
        <dbReference type="ARBA" id="ARBA00022448"/>
    </source>
</evidence>
<keyword evidence="9" id="KW-0732">Signal</keyword>
<protein>
    <submittedName>
        <fullName evidence="11">Outer membrane receptor for ferrienterochelin and colicin</fullName>
    </submittedName>
</protein>
<feature type="domain" description="Outer membrane protein beta-barrel" evidence="10">
    <location>
        <begin position="373"/>
        <end position="759"/>
    </location>
</feature>
<organism evidence="11 12">
    <name type="scientific">Flavobacterium aquicola</name>
    <dbReference type="NCBI Taxonomy" id="1682742"/>
    <lineage>
        <taxon>Bacteria</taxon>
        <taxon>Pseudomonadati</taxon>
        <taxon>Bacteroidota</taxon>
        <taxon>Flavobacteriia</taxon>
        <taxon>Flavobacteriales</taxon>
        <taxon>Flavobacteriaceae</taxon>
        <taxon>Flavobacterium</taxon>
    </lineage>
</organism>
<dbReference type="SUPFAM" id="SSF56935">
    <property type="entry name" value="Porins"/>
    <property type="match status" value="1"/>
</dbReference>
<keyword evidence="3 7" id="KW-1134">Transmembrane beta strand</keyword>
<dbReference type="PANTHER" id="PTHR40980:SF4">
    <property type="entry name" value="TONB-DEPENDENT RECEPTOR-LIKE BETA-BARREL DOMAIN-CONTAINING PROTEIN"/>
    <property type="match status" value="1"/>
</dbReference>
<evidence type="ECO:0000256" key="3">
    <source>
        <dbReference type="ARBA" id="ARBA00022452"/>
    </source>
</evidence>
<dbReference type="EMBL" id="QUNI01000018">
    <property type="protein sequence ID" value="REG90824.1"/>
    <property type="molecule type" value="Genomic_DNA"/>
</dbReference>
<dbReference type="InterPro" id="IPR037066">
    <property type="entry name" value="Plug_dom_sf"/>
</dbReference>
<dbReference type="GO" id="GO:0009279">
    <property type="term" value="C:cell outer membrane"/>
    <property type="evidence" value="ECO:0007669"/>
    <property type="project" value="UniProtKB-SubCell"/>
</dbReference>
<feature type="signal peptide" evidence="9">
    <location>
        <begin position="1"/>
        <end position="19"/>
    </location>
</feature>
<keyword evidence="2 7" id="KW-0813">Transport</keyword>
<feature type="chain" id="PRO_5017654316" evidence="9">
    <location>
        <begin position="20"/>
        <end position="785"/>
    </location>
</feature>
<dbReference type="PROSITE" id="PS52016">
    <property type="entry name" value="TONB_DEPENDENT_REC_3"/>
    <property type="match status" value="1"/>
</dbReference>
<keyword evidence="11" id="KW-0675">Receptor</keyword>
<name>A0A3E0DXM2_9FLAO</name>
<gene>
    <name evidence="11" type="ORF">C8P67_11836</name>
</gene>
<dbReference type="Pfam" id="PF13715">
    <property type="entry name" value="CarbopepD_reg_2"/>
    <property type="match status" value="1"/>
</dbReference>
<keyword evidence="12" id="KW-1185">Reference proteome</keyword>
<keyword evidence="4 7" id="KW-0812">Transmembrane</keyword>
<proteinExistence type="inferred from homology"/>
<keyword evidence="5 7" id="KW-0472">Membrane</keyword>
<feature type="compositionally biased region" description="Low complexity" evidence="8">
    <location>
        <begin position="385"/>
        <end position="401"/>
    </location>
</feature>
<evidence type="ECO:0000256" key="9">
    <source>
        <dbReference type="SAM" id="SignalP"/>
    </source>
</evidence>
<dbReference type="OrthoDB" id="8764943at2"/>
<dbReference type="InterPro" id="IPR036942">
    <property type="entry name" value="Beta-barrel_TonB_sf"/>
</dbReference>
<dbReference type="Gene3D" id="2.170.130.10">
    <property type="entry name" value="TonB-dependent receptor, plug domain"/>
    <property type="match status" value="1"/>
</dbReference>
<evidence type="ECO:0000256" key="1">
    <source>
        <dbReference type="ARBA" id="ARBA00004571"/>
    </source>
</evidence>
<evidence type="ECO:0000259" key="10">
    <source>
        <dbReference type="Pfam" id="PF14905"/>
    </source>
</evidence>
<dbReference type="InterPro" id="IPR041700">
    <property type="entry name" value="OMP_b-brl_3"/>
</dbReference>